<keyword evidence="1" id="KW-0732">Signal</keyword>
<evidence type="ECO:0000256" key="1">
    <source>
        <dbReference type="SAM" id="SignalP"/>
    </source>
</evidence>
<proteinExistence type="predicted"/>
<name>A0A0H2VA38_ECOL6</name>
<organism evidence="2 3">
    <name type="scientific">Escherichia coli O6:H1 (strain CFT073 / ATCC 700928 / UPEC)</name>
    <dbReference type="NCBI Taxonomy" id="199310"/>
    <lineage>
        <taxon>Bacteria</taxon>
        <taxon>Pseudomonadati</taxon>
        <taxon>Pseudomonadota</taxon>
        <taxon>Gammaproteobacteria</taxon>
        <taxon>Enterobacterales</taxon>
        <taxon>Enterobacteriaceae</taxon>
        <taxon>Escherichia</taxon>
    </lineage>
</organism>
<dbReference type="STRING" id="199310.c2165"/>
<sequence length="266" mass="30358">MKKTFMGIIVLSSLSHFAAAESYTEKFYRKLTTAELSWAQKQEALKEVNCSEYLIKKTITTIDGFTILSEDMLFTKRPIFPQGKIVCSISPYNEENKEFSFSSEEQGTVDGVAYHLSHGRVVAGYIGDGLFSWEMECENRKSKNNDSSAKFCYVKDLQFYVQYIPELKEINVPKGYVISHGETHFSAITRFMVDKQEISINSKLPFIYGESAKEVFKIIKPTSTISYVAVNPLNNKESDYEVSGKMIEQLPAALKILERTWSLYKN</sequence>
<accession>A0A0H2VA38</accession>
<dbReference type="HOGENOM" id="CLU_1064542_0_0_6"/>
<keyword evidence="3" id="KW-1185">Reference proteome</keyword>
<reference evidence="2 3" key="1">
    <citation type="journal article" date="2002" name="Proc. Natl. Acad. Sci. U.S.A.">
        <title>Extensive mosaic structure revealed by the complete genome sequence of uropathogenic Escherichia coli.</title>
        <authorList>
            <person name="Welch R.A."/>
            <person name="Burland V."/>
            <person name="Plunkett G.III."/>
            <person name="Redford P."/>
            <person name="Roesch P."/>
            <person name="Rasko D."/>
            <person name="Buckles E.L."/>
            <person name="Liou S.R."/>
            <person name="Boutin A."/>
            <person name="Hackett J."/>
            <person name="Stroud D."/>
            <person name="Mayhew G.F."/>
            <person name="Rose D.J."/>
            <person name="Zhou S."/>
            <person name="Schwartz D.C."/>
            <person name="Perna N.T."/>
            <person name="Mobley H.L."/>
            <person name="Donnenberg M.S."/>
            <person name="Blattner F.R."/>
        </authorList>
    </citation>
    <scope>NUCLEOTIDE SEQUENCE [LARGE SCALE GENOMIC DNA]</scope>
    <source>
        <strain evidence="3">CFT073 / ATCC 700928 / UPEC</strain>
    </source>
</reference>
<evidence type="ECO:0000313" key="2">
    <source>
        <dbReference type="EMBL" id="AAN80624.1"/>
    </source>
</evidence>
<dbReference type="KEGG" id="ecc:c2165"/>
<protein>
    <submittedName>
        <fullName evidence="2">Uncharacterized protein</fullName>
    </submittedName>
</protein>
<gene>
    <name evidence="2" type="ordered locus">c2165</name>
</gene>
<dbReference type="eggNOG" id="ENOG50342WG">
    <property type="taxonomic scope" value="Bacteria"/>
</dbReference>
<feature type="signal peptide" evidence="1">
    <location>
        <begin position="1"/>
        <end position="18"/>
    </location>
</feature>
<dbReference type="EMBL" id="AE014075">
    <property type="protein sequence ID" value="AAN80624.1"/>
    <property type="molecule type" value="Genomic_DNA"/>
</dbReference>
<dbReference type="RefSeq" id="WP_000750708.1">
    <property type="nucleotide sequence ID" value="NC_004431.1"/>
</dbReference>
<evidence type="ECO:0000313" key="3">
    <source>
        <dbReference type="Proteomes" id="UP000001410"/>
    </source>
</evidence>
<dbReference type="Proteomes" id="UP000001410">
    <property type="component" value="Chromosome"/>
</dbReference>
<dbReference type="AlphaFoldDB" id="A0A0H2VA38"/>
<feature type="chain" id="PRO_5002599667" evidence="1">
    <location>
        <begin position="19"/>
        <end position="266"/>
    </location>
</feature>